<accession>A0A5B7J813</accession>
<feature type="compositionally biased region" description="Low complexity" evidence="1">
    <location>
        <begin position="88"/>
        <end position="100"/>
    </location>
</feature>
<evidence type="ECO:0000313" key="2">
    <source>
        <dbReference type="EMBL" id="MPC90959.1"/>
    </source>
</evidence>
<feature type="region of interest" description="Disordered" evidence="1">
    <location>
        <begin position="77"/>
        <end position="100"/>
    </location>
</feature>
<dbReference type="EMBL" id="VSRR010086117">
    <property type="protein sequence ID" value="MPC90959.1"/>
    <property type="molecule type" value="Genomic_DNA"/>
</dbReference>
<protein>
    <submittedName>
        <fullName evidence="2">Uncharacterized protein</fullName>
    </submittedName>
</protein>
<dbReference type="Proteomes" id="UP000324222">
    <property type="component" value="Unassembled WGS sequence"/>
</dbReference>
<organism evidence="2 3">
    <name type="scientific">Portunus trituberculatus</name>
    <name type="common">Swimming crab</name>
    <name type="synonym">Neptunus trituberculatus</name>
    <dbReference type="NCBI Taxonomy" id="210409"/>
    <lineage>
        <taxon>Eukaryota</taxon>
        <taxon>Metazoa</taxon>
        <taxon>Ecdysozoa</taxon>
        <taxon>Arthropoda</taxon>
        <taxon>Crustacea</taxon>
        <taxon>Multicrustacea</taxon>
        <taxon>Malacostraca</taxon>
        <taxon>Eumalacostraca</taxon>
        <taxon>Eucarida</taxon>
        <taxon>Decapoda</taxon>
        <taxon>Pleocyemata</taxon>
        <taxon>Brachyura</taxon>
        <taxon>Eubrachyura</taxon>
        <taxon>Portunoidea</taxon>
        <taxon>Portunidae</taxon>
        <taxon>Portuninae</taxon>
        <taxon>Portunus</taxon>
    </lineage>
</organism>
<keyword evidence="3" id="KW-1185">Reference proteome</keyword>
<name>A0A5B7J813_PORTR</name>
<evidence type="ECO:0000256" key="1">
    <source>
        <dbReference type="SAM" id="MobiDB-lite"/>
    </source>
</evidence>
<evidence type="ECO:0000313" key="3">
    <source>
        <dbReference type="Proteomes" id="UP000324222"/>
    </source>
</evidence>
<comment type="caution">
    <text evidence="2">The sequence shown here is derived from an EMBL/GenBank/DDBJ whole genome shotgun (WGS) entry which is preliminary data.</text>
</comment>
<sequence>MHELAHRPRFVTGPSSPGKCKKGKCKPASCGRQVVSSAARHVSSLRETRAFKIVGVARFFIEGTVIFRNVRLSENRRAVSRAGEEPFSRLPRAASASRRP</sequence>
<gene>
    <name evidence="2" type="ORF">E2C01_085967</name>
</gene>
<feature type="compositionally biased region" description="Basic and acidic residues" evidence="1">
    <location>
        <begin position="77"/>
        <end position="87"/>
    </location>
</feature>
<proteinExistence type="predicted"/>
<dbReference type="AlphaFoldDB" id="A0A5B7J813"/>
<reference evidence="2 3" key="1">
    <citation type="submission" date="2019-05" db="EMBL/GenBank/DDBJ databases">
        <title>Another draft genome of Portunus trituberculatus and its Hox gene families provides insights of decapod evolution.</title>
        <authorList>
            <person name="Jeong J.-H."/>
            <person name="Song I."/>
            <person name="Kim S."/>
            <person name="Choi T."/>
            <person name="Kim D."/>
            <person name="Ryu S."/>
            <person name="Kim W."/>
        </authorList>
    </citation>
    <scope>NUCLEOTIDE SEQUENCE [LARGE SCALE GENOMIC DNA]</scope>
    <source>
        <tissue evidence="2">Muscle</tissue>
    </source>
</reference>